<comment type="subcellular location">
    <subcellularLocation>
        <location evidence="1">Cell membrane</location>
        <topology evidence="1">Multi-pass membrane protein</topology>
    </subcellularLocation>
</comment>
<protein>
    <submittedName>
        <fullName evidence="5">Voltage-gated potassium channel</fullName>
    </submittedName>
</protein>
<dbReference type="EMBL" id="SGXE01000001">
    <property type="protein sequence ID" value="RZT00006.1"/>
    <property type="molecule type" value="Genomic_DNA"/>
</dbReference>
<dbReference type="GO" id="GO:0006813">
    <property type="term" value="P:potassium ion transport"/>
    <property type="evidence" value="ECO:0007669"/>
    <property type="project" value="InterPro"/>
</dbReference>
<comment type="caution">
    <text evidence="5">The sequence shown here is derived from an EMBL/GenBank/DDBJ whole genome shotgun (WGS) entry which is preliminary data.</text>
</comment>
<dbReference type="RefSeq" id="WP_130285811.1">
    <property type="nucleotide sequence ID" value="NZ_SGXE01000001.1"/>
</dbReference>
<reference evidence="5 6" key="1">
    <citation type="submission" date="2019-02" db="EMBL/GenBank/DDBJ databases">
        <title>Genomic Encyclopedia of Type Strains, Phase IV (KMG-IV): sequencing the most valuable type-strain genomes for metagenomic binning, comparative biology and taxonomic classification.</title>
        <authorList>
            <person name="Goeker M."/>
        </authorList>
    </citation>
    <scope>NUCLEOTIDE SEQUENCE [LARGE SCALE GENOMIC DNA]</scope>
    <source>
        <strain evidence="5 6">DSM 17196</strain>
    </source>
</reference>
<dbReference type="PANTHER" id="PTHR43833:SF9">
    <property type="entry name" value="POTASSIUM CHANNEL PROTEIN YUGO-RELATED"/>
    <property type="match status" value="1"/>
</dbReference>
<evidence type="ECO:0000259" key="4">
    <source>
        <dbReference type="Pfam" id="PF07885"/>
    </source>
</evidence>
<keyword evidence="2" id="KW-0472">Membrane</keyword>
<dbReference type="InterPro" id="IPR013099">
    <property type="entry name" value="K_chnl_dom"/>
</dbReference>
<dbReference type="PRINTS" id="PR00169">
    <property type="entry name" value="KCHANNEL"/>
</dbReference>
<dbReference type="Pfam" id="PF07885">
    <property type="entry name" value="Ion_trans_2"/>
    <property type="match status" value="1"/>
</dbReference>
<dbReference type="GO" id="GO:0034220">
    <property type="term" value="P:monoatomic ion transmembrane transport"/>
    <property type="evidence" value="ECO:0007669"/>
    <property type="project" value="UniProtKB-KW"/>
</dbReference>
<dbReference type="InterPro" id="IPR003148">
    <property type="entry name" value="RCK_N"/>
</dbReference>
<dbReference type="Gene3D" id="3.40.50.720">
    <property type="entry name" value="NAD(P)-binding Rossmann-like Domain"/>
    <property type="match status" value="1"/>
</dbReference>
<dbReference type="PANTHER" id="PTHR43833">
    <property type="entry name" value="POTASSIUM CHANNEL PROTEIN 2-RELATED-RELATED"/>
    <property type="match status" value="1"/>
</dbReference>
<dbReference type="Gene3D" id="1.10.287.70">
    <property type="match status" value="1"/>
</dbReference>
<dbReference type="SUPFAM" id="SSF116726">
    <property type="entry name" value="TrkA C-terminal domain-like"/>
    <property type="match status" value="1"/>
</dbReference>
<name>A0A4Q7PHW3_9FLAO</name>
<dbReference type="SUPFAM" id="SSF51735">
    <property type="entry name" value="NAD(P)-binding Rossmann-fold domains"/>
    <property type="match status" value="1"/>
</dbReference>
<dbReference type="OrthoDB" id="9799090at2"/>
<feature type="transmembrane region" description="Helical" evidence="2">
    <location>
        <begin position="67"/>
        <end position="88"/>
    </location>
</feature>
<dbReference type="AlphaFoldDB" id="A0A4Q7PHW3"/>
<gene>
    <name evidence="5" type="ORF">EV197_1236</name>
</gene>
<keyword evidence="2" id="KW-1133">Transmembrane helix</keyword>
<proteinExistence type="predicted"/>
<accession>A0A4Q7PHW3</accession>
<keyword evidence="6" id="KW-1185">Reference proteome</keyword>
<dbReference type="InterPro" id="IPR050721">
    <property type="entry name" value="Trk_Ktr_HKT_K-transport"/>
</dbReference>
<organism evidence="5 6">
    <name type="scientific">Aquimarina brevivitae</name>
    <dbReference type="NCBI Taxonomy" id="323412"/>
    <lineage>
        <taxon>Bacteria</taxon>
        <taxon>Pseudomonadati</taxon>
        <taxon>Bacteroidota</taxon>
        <taxon>Flavobacteriia</taxon>
        <taxon>Flavobacteriales</taxon>
        <taxon>Flavobacteriaceae</taxon>
        <taxon>Aquimarina</taxon>
    </lineage>
</organism>
<feature type="transmembrane region" description="Helical" evidence="2">
    <location>
        <begin position="7"/>
        <end position="26"/>
    </location>
</feature>
<feature type="domain" description="Potassium channel" evidence="4">
    <location>
        <begin position="13"/>
        <end position="86"/>
    </location>
</feature>
<sequence length="337" mass="38523">MKKRTIFIVGLATLLYNCAVYLLYYFESTAEEGNILNLKDAYWYSIVTLTTVGYGDFYPLTFWGRTIGFLFVLGSLGILGLLVTELSLGMSNYIRKKKEGYFGTKMENHCIIIGWDSFSQQVAQQIVKANKDLAVITDKREDIDKIQLAFPKGNCFALLTDLKKYENFSKVNIEKAERVYLNFKDDSETLVYAINLKKTYPDITCVVALDNMELKSTFTYMGVEFVISKNEIASKLIASFIFEPNAALIAEDLLATSTNDDELDIWEQKIDKGSKLQGKNYFEAFVEFKQNYNSVLLGVSRKGELYKNPNHLLLQTEDVLVFVASEKEYRLLQPLFL</sequence>
<dbReference type="SUPFAM" id="SSF81324">
    <property type="entry name" value="Voltage-gated potassium channels"/>
    <property type="match status" value="1"/>
</dbReference>
<evidence type="ECO:0000256" key="1">
    <source>
        <dbReference type="ARBA" id="ARBA00004651"/>
    </source>
</evidence>
<dbReference type="InterPro" id="IPR036291">
    <property type="entry name" value="NAD(P)-bd_dom_sf"/>
</dbReference>
<feature type="domain" description="RCK N-terminal" evidence="3">
    <location>
        <begin position="111"/>
        <end position="228"/>
    </location>
</feature>
<evidence type="ECO:0000313" key="5">
    <source>
        <dbReference type="EMBL" id="RZT00006.1"/>
    </source>
</evidence>
<evidence type="ECO:0000259" key="3">
    <source>
        <dbReference type="Pfam" id="PF02254"/>
    </source>
</evidence>
<evidence type="ECO:0000313" key="6">
    <source>
        <dbReference type="Proteomes" id="UP000292262"/>
    </source>
</evidence>
<dbReference type="Pfam" id="PF02254">
    <property type="entry name" value="TrkA_N"/>
    <property type="match status" value="1"/>
</dbReference>
<dbReference type="Proteomes" id="UP000292262">
    <property type="component" value="Unassembled WGS sequence"/>
</dbReference>
<keyword evidence="5" id="KW-0813">Transport</keyword>
<keyword evidence="5" id="KW-0407">Ion channel</keyword>
<dbReference type="GO" id="GO:0005886">
    <property type="term" value="C:plasma membrane"/>
    <property type="evidence" value="ECO:0007669"/>
    <property type="project" value="UniProtKB-SubCell"/>
</dbReference>
<keyword evidence="2" id="KW-0812">Transmembrane</keyword>
<keyword evidence="5" id="KW-0406">Ion transport</keyword>
<dbReference type="InterPro" id="IPR036721">
    <property type="entry name" value="RCK_C_sf"/>
</dbReference>
<evidence type="ECO:0000256" key="2">
    <source>
        <dbReference type="SAM" id="Phobius"/>
    </source>
</evidence>